<organism evidence="5">
    <name type="scientific">Ananas comosus</name>
    <name type="common">Pineapple</name>
    <name type="synonym">Ananas ananas</name>
    <dbReference type="NCBI Taxonomy" id="4615"/>
    <lineage>
        <taxon>Eukaryota</taxon>
        <taxon>Viridiplantae</taxon>
        <taxon>Streptophyta</taxon>
        <taxon>Embryophyta</taxon>
        <taxon>Tracheophyta</taxon>
        <taxon>Spermatophyta</taxon>
        <taxon>Magnoliopsida</taxon>
        <taxon>Liliopsida</taxon>
        <taxon>Poales</taxon>
        <taxon>Bromeliaceae</taxon>
        <taxon>Bromelioideae</taxon>
        <taxon>Ananas</taxon>
    </lineage>
</organism>
<dbReference type="SMART" id="SM00028">
    <property type="entry name" value="TPR"/>
    <property type="match status" value="10"/>
</dbReference>
<protein>
    <submittedName>
        <fullName evidence="5 6">Protein KINESIN LIGHT CHAIN-RELATED 1-like</fullName>
    </submittedName>
</protein>
<dbReference type="PANTHER" id="PTHR46284">
    <property type="entry name" value="PROTEIN KINESIN LIGHT CHAIN-RELATED 3"/>
    <property type="match status" value="1"/>
</dbReference>
<dbReference type="InterPro" id="IPR019734">
    <property type="entry name" value="TPR_rpt"/>
</dbReference>
<gene>
    <name evidence="5 6" type="primary">LOC109717403</name>
</gene>
<dbReference type="AlphaFoldDB" id="A0A6P5FSW0"/>
<dbReference type="GeneID" id="109717403"/>
<keyword evidence="1" id="KW-0802">TPR repeat</keyword>
<feature type="compositionally biased region" description="Low complexity" evidence="3">
    <location>
        <begin position="69"/>
        <end position="79"/>
    </location>
</feature>
<evidence type="ECO:0000313" key="4">
    <source>
        <dbReference type="Proteomes" id="UP000515123"/>
    </source>
</evidence>
<dbReference type="Gramene" id="Aco005404.1.mrna1">
    <property type="protein sequence ID" value="Aco005404.1.mrna1"/>
    <property type="gene ID" value="Aco005404.1.path1"/>
</dbReference>
<dbReference type="InterPro" id="IPR011990">
    <property type="entry name" value="TPR-like_helical_dom_sf"/>
</dbReference>
<dbReference type="Pfam" id="PF13374">
    <property type="entry name" value="TPR_10"/>
    <property type="match status" value="1"/>
</dbReference>
<dbReference type="PANTHER" id="PTHR46284:SF5">
    <property type="entry name" value="PROTEIN KINESIN LIGHT CHAIN-RELATED 3"/>
    <property type="match status" value="1"/>
</dbReference>
<evidence type="ECO:0000256" key="3">
    <source>
        <dbReference type="SAM" id="MobiDB-lite"/>
    </source>
</evidence>
<evidence type="ECO:0000313" key="6">
    <source>
        <dbReference type="RefSeq" id="XP_020098768.1"/>
    </source>
</evidence>
<evidence type="ECO:0000313" key="5">
    <source>
        <dbReference type="RefSeq" id="XP_020098767.1"/>
    </source>
</evidence>
<sequence>MPGLKIHRVDGDSTVKKMNISRRKPNSPATKSFGESPPKQINSLLTTKHGGMNVSIDEPNENLRKIKSSNDGSSLNQSSVTKSQRSNIDTSFAEKDNKMKDTSKGSTKKDKPSSDTGRKSIQRSSLGLVGAKKHEKSTKIDADEARNNSVEAGISNPDLGPFLLKQARDAMSSGEHPDKVLHIALRAAKSFENSAGGRPTLDLVLALHLIASLHCSSKQYDEAISMLKHSVNIVVPEQGHDHSLAQFSGYMQLGDIYAILGQIDCSLECYVKGLEVQKKALGQNDPRVGETCRYLAEAYLQAVQFEEAERLCKMALDIHKQKGDLASLEEAADRRLMALICDTKGDYETALEHLVRASMAMMSNGQEAEVASVDCCIGDTYLALGRYDEAVFAYHKALNVFKFTKGENHQSVASVFVRLADLYNRIGKFGDSRIYCEHALQIYKKPLSGASLEEIASGFADIAAIYESMNELEHALKLLQKALKIYNDATGRPSTIAGIEAQIGVLYYISGNYYESYSFFRNAIEKFRACGEIKPGFLATALNQMGLACVHLNKISEATELFKEAKITMEEEYGQYHPDTLGVCSNLAGAYDAMGRLNEAIEMLEYVVGIREELLGTANPDVITEKKRLAVLLKEAGRVRHRKTMSLEDLLHSHSLVTEKSLTVSRSL</sequence>
<proteinExistence type="predicted"/>
<dbReference type="Proteomes" id="UP000515123">
    <property type="component" value="Linkage group 11"/>
</dbReference>
<accession>A0A6P5FSW0</accession>
<feature type="compositionally biased region" description="Polar residues" evidence="3">
    <location>
        <begin position="80"/>
        <end position="90"/>
    </location>
</feature>
<dbReference type="PROSITE" id="PS50005">
    <property type="entry name" value="TPR"/>
    <property type="match status" value="2"/>
</dbReference>
<feature type="coiled-coil region" evidence="2">
    <location>
        <begin position="462"/>
        <end position="489"/>
    </location>
</feature>
<feature type="region of interest" description="Disordered" evidence="3">
    <location>
        <begin position="1"/>
        <end position="145"/>
    </location>
</feature>
<reference evidence="4" key="1">
    <citation type="journal article" date="2015" name="Nat. Genet.">
        <title>The pineapple genome and the evolution of CAM photosynthesis.</title>
        <authorList>
            <person name="Ming R."/>
            <person name="VanBuren R."/>
            <person name="Wai C.M."/>
            <person name="Tang H."/>
            <person name="Schatz M.C."/>
            <person name="Bowers J.E."/>
            <person name="Lyons E."/>
            <person name="Wang M.L."/>
            <person name="Chen J."/>
            <person name="Biggers E."/>
            <person name="Zhang J."/>
            <person name="Huang L."/>
            <person name="Zhang L."/>
            <person name="Miao W."/>
            <person name="Zhang J."/>
            <person name="Ye Z."/>
            <person name="Miao C."/>
            <person name="Lin Z."/>
            <person name="Wang H."/>
            <person name="Zhou H."/>
            <person name="Yim W.C."/>
            <person name="Priest H.D."/>
            <person name="Zheng C."/>
            <person name="Woodhouse M."/>
            <person name="Edger P.P."/>
            <person name="Guyot R."/>
            <person name="Guo H.B."/>
            <person name="Guo H."/>
            <person name="Zheng G."/>
            <person name="Singh R."/>
            <person name="Sharma A."/>
            <person name="Min X."/>
            <person name="Zheng Y."/>
            <person name="Lee H."/>
            <person name="Gurtowski J."/>
            <person name="Sedlazeck F.J."/>
            <person name="Harkess A."/>
            <person name="McKain M.R."/>
            <person name="Liao Z."/>
            <person name="Fang J."/>
            <person name="Liu J."/>
            <person name="Zhang X."/>
            <person name="Zhang Q."/>
            <person name="Hu W."/>
            <person name="Qin Y."/>
            <person name="Wang K."/>
            <person name="Chen L.Y."/>
            <person name="Shirley N."/>
            <person name="Lin Y.R."/>
            <person name="Liu L.Y."/>
            <person name="Hernandez A.G."/>
            <person name="Wright C.L."/>
            <person name="Bulone V."/>
            <person name="Tuskan G.A."/>
            <person name="Heath K."/>
            <person name="Zee F."/>
            <person name="Moore P.H."/>
            <person name="Sunkar R."/>
            <person name="Leebens-Mack J.H."/>
            <person name="Mockler T."/>
            <person name="Bennetzen J.L."/>
            <person name="Freeling M."/>
            <person name="Sankoff D."/>
            <person name="Paterson A.H."/>
            <person name="Zhu X."/>
            <person name="Yang X."/>
            <person name="Smith J.A."/>
            <person name="Cushman J.C."/>
            <person name="Paull R.E."/>
            <person name="Yu Q."/>
        </authorList>
    </citation>
    <scope>NUCLEOTIDE SEQUENCE [LARGE SCALE GENOMIC DNA]</scope>
    <source>
        <strain evidence="4">cv. F153</strain>
    </source>
</reference>
<dbReference type="RefSeq" id="XP_020098767.1">
    <property type="nucleotide sequence ID" value="XM_020243178.1"/>
</dbReference>
<keyword evidence="2" id="KW-0175">Coiled coil</keyword>
<name>A0A6P5FSW0_ANACO</name>
<dbReference type="RefSeq" id="XP_020098768.1">
    <property type="nucleotide sequence ID" value="XM_020243179.1"/>
</dbReference>
<keyword evidence="4" id="KW-1185">Reference proteome</keyword>
<dbReference type="Pfam" id="PF13424">
    <property type="entry name" value="TPR_12"/>
    <property type="match status" value="3"/>
</dbReference>
<dbReference type="Gene3D" id="1.25.40.10">
    <property type="entry name" value="Tetratricopeptide repeat domain"/>
    <property type="match status" value="3"/>
</dbReference>
<evidence type="ECO:0000256" key="2">
    <source>
        <dbReference type="SAM" id="Coils"/>
    </source>
</evidence>
<evidence type="ECO:0000256" key="1">
    <source>
        <dbReference type="PROSITE-ProRule" id="PRU00339"/>
    </source>
</evidence>
<feature type="repeat" description="TPR" evidence="1">
    <location>
        <begin position="371"/>
        <end position="404"/>
    </location>
</feature>
<feature type="compositionally biased region" description="Basic and acidic residues" evidence="3">
    <location>
        <begin position="92"/>
        <end position="118"/>
    </location>
</feature>
<dbReference type="SUPFAM" id="SSF48452">
    <property type="entry name" value="TPR-like"/>
    <property type="match status" value="1"/>
</dbReference>
<feature type="repeat" description="TPR" evidence="1">
    <location>
        <begin position="456"/>
        <end position="489"/>
    </location>
</feature>
<reference evidence="5 6" key="2">
    <citation type="submission" date="2025-04" db="UniProtKB">
        <authorList>
            <consortium name="RefSeq"/>
        </authorList>
    </citation>
    <scope>IDENTIFICATION</scope>
    <source>
        <tissue evidence="5 6">Leaf</tissue>
    </source>
</reference>
<dbReference type="OrthoDB" id="749803at2759"/>